<feature type="domain" description="Glycosyl transferase family 1" evidence="2">
    <location>
        <begin position="190"/>
        <end position="336"/>
    </location>
</feature>
<dbReference type="EMBL" id="LBWA01000013">
    <property type="protein sequence ID" value="KKQ97366.1"/>
    <property type="molecule type" value="Genomic_DNA"/>
</dbReference>
<dbReference type="PANTHER" id="PTHR46401">
    <property type="entry name" value="GLYCOSYLTRANSFERASE WBBK-RELATED"/>
    <property type="match status" value="1"/>
</dbReference>
<dbReference type="AlphaFoldDB" id="A0A0G0Q6R7"/>
<sequence length="360" mass="40528">MKIAIDISSIVYGTGVSIYTRNLVTNLIKEDMENDYILFGGSLRRMSDLRIFLNTLKKYSFQGKIFPIPPTLADIFWNKLHVLPIEKLIGRNDIFHSSDWTQPPSSAFKVTTIHDLVPLKFPRLTDQKIISVHKARLKWVIKEVDRVIVPSRVTAEDVQKLGISSDKIRIIPEATNSNFKPAKKYQIEKLKKKYRISGKYLLAVGVNPRKNTERIIQSYEKVKADKALKLVIIGNPYFNIKPSRGVIFTGHIPDADLPLFYSGAEALIYPSIYEGFGIPILDAFACKTPVVTSDIGSMAEVAGNAAVLVDPYDLNSIAEGIISAIKGREKLVKLGSKRVKQYSWEKTAKETLKVYKEAEK</sequence>
<protein>
    <submittedName>
        <fullName evidence="4">Group 1 glycosyl transferase</fullName>
    </submittedName>
</protein>
<organism evidence="4 5">
    <name type="scientific">Candidatus Woesebacteria bacterium GW2011_GWA1_39_12</name>
    <dbReference type="NCBI Taxonomy" id="1618549"/>
    <lineage>
        <taxon>Bacteria</taxon>
        <taxon>Candidatus Woeseibacteriota</taxon>
    </lineage>
</organism>
<dbReference type="GO" id="GO:0009103">
    <property type="term" value="P:lipopolysaccharide biosynthetic process"/>
    <property type="evidence" value="ECO:0007669"/>
    <property type="project" value="TreeGrafter"/>
</dbReference>
<gene>
    <name evidence="4" type="ORF">UT23_C0013G0041</name>
</gene>
<dbReference type="InterPro" id="IPR001296">
    <property type="entry name" value="Glyco_trans_1"/>
</dbReference>
<dbReference type="Pfam" id="PF00534">
    <property type="entry name" value="Glycos_transf_1"/>
    <property type="match status" value="1"/>
</dbReference>
<feature type="domain" description="Glycosyltransferase subfamily 4-like N-terminal" evidence="3">
    <location>
        <begin position="15"/>
        <end position="174"/>
    </location>
</feature>
<dbReference type="GO" id="GO:0016757">
    <property type="term" value="F:glycosyltransferase activity"/>
    <property type="evidence" value="ECO:0007669"/>
    <property type="project" value="InterPro"/>
</dbReference>
<dbReference type="SUPFAM" id="SSF53756">
    <property type="entry name" value="UDP-Glycosyltransferase/glycogen phosphorylase"/>
    <property type="match status" value="1"/>
</dbReference>
<evidence type="ECO:0000313" key="5">
    <source>
        <dbReference type="Proteomes" id="UP000034325"/>
    </source>
</evidence>
<dbReference type="Pfam" id="PF13439">
    <property type="entry name" value="Glyco_transf_4"/>
    <property type="match status" value="1"/>
</dbReference>
<evidence type="ECO:0000259" key="2">
    <source>
        <dbReference type="Pfam" id="PF00534"/>
    </source>
</evidence>
<dbReference type="PANTHER" id="PTHR46401:SF2">
    <property type="entry name" value="GLYCOSYLTRANSFERASE WBBK-RELATED"/>
    <property type="match status" value="1"/>
</dbReference>
<evidence type="ECO:0000313" key="4">
    <source>
        <dbReference type="EMBL" id="KKQ97366.1"/>
    </source>
</evidence>
<dbReference type="Gene3D" id="3.40.50.2000">
    <property type="entry name" value="Glycogen Phosphorylase B"/>
    <property type="match status" value="2"/>
</dbReference>
<name>A0A0G0Q6R7_9BACT</name>
<dbReference type="InterPro" id="IPR028098">
    <property type="entry name" value="Glyco_trans_4-like_N"/>
</dbReference>
<comment type="caution">
    <text evidence="4">The sequence shown here is derived from an EMBL/GenBank/DDBJ whole genome shotgun (WGS) entry which is preliminary data.</text>
</comment>
<accession>A0A0G0Q6R7</accession>
<proteinExistence type="predicted"/>
<evidence type="ECO:0000256" key="1">
    <source>
        <dbReference type="ARBA" id="ARBA00022679"/>
    </source>
</evidence>
<reference evidence="4 5" key="1">
    <citation type="journal article" date="2015" name="Nature">
        <title>rRNA introns, odd ribosomes, and small enigmatic genomes across a large radiation of phyla.</title>
        <authorList>
            <person name="Brown C.T."/>
            <person name="Hug L.A."/>
            <person name="Thomas B.C."/>
            <person name="Sharon I."/>
            <person name="Castelle C.J."/>
            <person name="Singh A."/>
            <person name="Wilkins M.J."/>
            <person name="Williams K.H."/>
            <person name="Banfield J.F."/>
        </authorList>
    </citation>
    <scope>NUCLEOTIDE SEQUENCE [LARGE SCALE GENOMIC DNA]</scope>
</reference>
<keyword evidence="1 4" id="KW-0808">Transferase</keyword>
<dbReference type="CDD" id="cd03809">
    <property type="entry name" value="GT4_MtfB-like"/>
    <property type="match status" value="1"/>
</dbReference>
<dbReference type="Proteomes" id="UP000034325">
    <property type="component" value="Unassembled WGS sequence"/>
</dbReference>
<evidence type="ECO:0000259" key="3">
    <source>
        <dbReference type="Pfam" id="PF13439"/>
    </source>
</evidence>